<dbReference type="Proteomes" id="UP001178461">
    <property type="component" value="Chromosome 13"/>
</dbReference>
<gene>
    <name evidence="1" type="ORF">PODLI_1B014337</name>
</gene>
<dbReference type="EMBL" id="OX395138">
    <property type="protein sequence ID" value="CAI5789702.1"/>
    <property type="molecule type" value="Genomic_DNA"/>
</dbReference>
<proteinExistence type="predicted"/>
<accession>A0AA35L5M7</accession>
<name>A0AA35L5M7_9SAUR</name>
<sequence length="130" mass="14499">MSSKRRCLGFLFPSDAAKLGCFQTSPSNFFLFQSHSAKDILSPLASSPASIPQPLLHDTHSVWATETFGFLGLIPEGWFSFVCEESLPNPFSVYIPVKKSHHLLGDSLSFTTKAVPSVYEERWSSRLLLF</sequence>
<organism evidence="1 2">
    <name type="scientific">Podarcis lilfordi</name>
    <name type="common">Lilford's wall lizard</name>
    <dbReference type="NCBI Taxonomy" id="74358"/>
    <lineage>
        <taxon>Eukaryota</taxon>
        <taxon>Metazoa</taxon>
        <taxon>Chordata</taxon>
        <taxon>Craniata</taxon>
        <taxon>Vertebrata</taxon>
        <taxon>Euteleostomi</taxon>
        <taxon>Lepidosauria</taxon>
        <taxon>Squamata</taxon>
        <taxon>Bifurcata</taxon>
        <taxon>Unidentata</taxon>
        <taxon>Episquamata</taxon>
        <taxon>Laterata</taxon>
        <taxon>Lacertibaenia</taxon>
        <taxon>Lacertidae</taxon>
        <taxon>Podarcis</taxon>
    </lineage>
</organism>
<evidence type="ECO:0000313" key="1">
    <source>
        <dbReference type="EMBL" id="CAI5789702.1"/>
    </source>
</evidence>
<evidence type="ECO:0000313" key="2">
    <source>
        <dbReference type="Proteomes" id="UP001178461"/>
    </source>
</evidence>
<dbReference type="AlphaFoldDB" id="A0AA35L5M7"/>
<protein>
    <submittedName>
        <fullName evidence="1">Uncharacterized protein</fullName>
    </submittedName>
</protein>
<keyword evidence="2" id="KW-1185">Reference proteome</keyword>
<reference evidence="1" key="1">
    <citation type="submission" date="2022-12" db="EMBL/GenBank/DDBJ databases">
        <authorList>
            <person name="Alioto T."/>
            <person name="Alioto T."/>
            <person name="Gomez Garrido J."/>
        </authorList>
    </citation>
    <scope>NUCLEOTIDE SEQUENCE</scope>
</reference>